<feature type="transmembrane region" description="Helical" evidence="6">
    <location>
        <begin position="6"/>
        <end position="25"/>
    </location>
</feature>
<feature type="transmembrane region" description="Helical" evidence="6">
    <location>
        <begin position="150"/>
        <end position="171"/>
    </location>
</feature>
<feature type="transmembrane region" description="Helical" evidence="6">
    <location>
        <begin position="32"/>
        <end position="51"/>
    </location>
</feature>
<protein>
    <submittedName>
        <fullName evidence="7">LrgB family protein</fullName>
    </submittedName>
</protein>
<keyword evidence="2" id="KW-1003">Cell membrane</keyword>
<dbReference type="PANTHER" id="PTHR30249">
    <property type="entry name" value="PUTATIVE SEROTONIN TRANSPORTER"/>
    <property type="match status" value="1"/>
</dbReference>
<evidence type="ECO:0000313" key="7">
    <source>
        <dbReference type="EMBL" id="MBP0724443.1"/>
    </source>
</evidence>
<evidence type="ECO:0000256" key="4">
    <source>
        <dbReference type="ARBA" id="ARBA00022989"/>
    </source>
</evidence>
<keyword evidence="8" id="KW-1185">Reference proteome</keyword>
<accession>A0A940SJP3</accession>
<name>A0A940SJP3_9BACI</name>
<sequence>MSGTIFSITALLLTIIIFIGFRRLYLRFPLPFLIPTLTSTIVIIILLSYKHISYHTYMTGGKWINDLLGPAVVALAYPLYKQREVVRKNFLPVILGILSGVIIGMVSGLVFGEIFGFSKDLLLAVIPKSVTTPVAMQITTGLGGDASTTIVFTMISGFTGVILGPSILKLFKIDSDMGRGIALGTASHGVGTSKANEFGGHAVSFSSAAMTLSAIIGTIIAPIIVSIFFN</sequence>
<comment type="subcellular location">
    <subcellularLocation>
        <location evidence="1">Cell membrane</location>
        <topology evidence="1">Multi-pass membrane protein</topology>
    </subcellularLocation>
</comment>
<dbReference type="GO" id="GO:0005886">
    <property type="term" value="C:plasma membrane"/>
    <property type="evidence" value="ECO:0007669"/>
    <property type="project" value="UniProtKB-SubCell"/>
</dbReference>
<feature type="transmembrane region" description="Helical" evidence="6">
    <location>
        <begin position="92"/>
        <end position="112"/>
    </location>
</feature>
<evidence type="ECO:0000256" key="1">
    <source>
        <dbReference type="ARBA" id="ARBA00004651"/>
    </source>
</evidence>
<keyword evidence="4 6" id="KW-1133">Transmembrane helix</keyword>
<dbReference type="AlphaFoldDB" id="A0A940SJP3"/>
<dbReference type="RefSeq" id="WP_209402947.1">
    <property type="nucleotide sequence ID" value="NZ_JAGIYQ010000002.1"/>
</dbReference>
<evidence type="ECO:0000313" key="8">
    <source>
        <dbReference type="Proteomes" id="UP000682134"/>
    </source>
</evidence>
<keyword evidence="5 6" id="KW-0472">Membrane</keyword>
<comment type="caution">
    <text evidence="7">The sequence shown here is derived from an EMBL/GenBank/DDBJ whole genome shotgun (WGS) entry which is preliminary data.</text>
</comment>
<dbReference type="PANTHER" id="PTHR30249:SF17">
    <property type="entry name" value="HOLIN-LIKE PROTEIN CIDB"/>
    <property type="match status" value="1"/>
</dbReference>
<proteinExistence type="predicted"/>
<dbReference type="InterPro" id="IPR007300">
    <property type="entry name" value="CidB/LrgB"/>
</dbReference>
<feature type="transmembrane region" description="Helical" evidence="6">
    <location>
        <begin position="63"/>
        <end position="80"/>
    </location>
</feature>
<evidence type="ECO:0000256" key="2">
    <source>
        <dbReference type="ARBA" id="ARBA00022475"/>
    </source>
</evidence>
<dbReference type="EMBL" id="JAGIYQ010000002">
    <property type="protein sequence ID" value="MBP0724443.1"/>
    <property type="molecule type" value="Genomic_DNA"/>
</dbReference>
<keyword evidence="3 6" id="KW-0812">Transmembrane</keyword>
<evidence type="ECO:0000256" key="3">
    <source>
        <dbReference type="ARBA" id="ARBA00022692"/>
    </source>
</evidence>
<evidence type="ECO:0000256" key="5">
    <source>
        <dbReference type="ARBA" id="ARBA00023136"/>
    </source>
</evidence>
<feature type="transmembrane region" description="Helical" evidence="6">
    <location>
        <begin position="208"/>
        <end position="229"/>
    </location>
</feature>
<evidence type="ECO:0000256" key="6">
    <source>
        <dbReference type="SAM" id="Phobius"/>
    </source>
</evidence>
<organism evidence="7 8">
    <name type="scientific">Gottfriedia endophytica</name>
    <dbReference type="NCBI Taxonomy" id="2820819"/>
    <lineage>
        <taxon>Bacteria</taxon>
        <taxon>Bacillati</taxon>
        <taxon>Bacillota</taxon>
        <taxon>Bacilli</taxon>
        <taxon>Bacillales</taxon>
        <taxon>Bacillaceae</taxon>
        <taxon>Gottfriedia</taxon>
    </lineage>
</organism>
<reference evidence="7" key="1">
    <citation type="submission" date="2021-04" db="EMBL/GenBank/DDBJ databases">
        <title>Genome seq and assembly of Bacillus sp.</title>
        <authorList>
            <person name="Chhetri G."/>
        </authorList>
    </citation>
    <scope>NUCLEOTIDE SEQUENCE</scope>
    <source>
        <strain evidence="7">RG28</strain>
    </source>
</reference>
<gene>
    <name evidence="7" type="ORF">J5Y03_04480</name>
</gene>
<dbReference type="Proteomes" id="UP000682134">
    <property type="component" value="Unassembled WGS sequence"/>
</dbReference>
<dbReference type="Pfam" id="PF04172">
    <property type="entry name" value="LrgB"/>
    <property type="match status" value="1"/>
</dbReference>